<accession>A0A8H6SJ39</accession>
<dbReference type="PROSITE" id="PS50865">
    <property type="entry name" value="ZF_MYND_2"/>
    <property type="match status" value="1"/>
</dbReference>
<keyword evidence="2 4" id="KW-0863">Zinc-finger</keyword>
<feature type="domain" description="MYND-type" evidence="5">
    <location>
        <begin position="22"/>
        <end position="59"/>
    </location>
</feature>
<evidence type="ECO:0000313" key="6">
    <source>
        <dbReference type="EMBL" id="KAF7298780.1"/>
    </source>
</evidence>
<evidence type="ECO:0000313" key="7">
    <source>
        <dbReference type="Proteomes" id="UP000636479"/>
    </source>
</evidence>
<name>A0A8H6SJ39_9AGAR</name>
<evidence type="ECO:0000256" key="1">
    <source>
        <dbReference type="ARBA" id="ARBA00022723"/>
    </source>
</evidence>
<dbReference type="OrthoDB" id="341421at2759"/>
<protein>
    <submittedName>
        <fullName evidence="6">MYND-type domain-containing protein</fullName>
    </submittedName>
</protein>
<dbReference type="RefSeq" id="XP_037218168.1">
    <property type="nucleotide sequence ID" value="XM_037364926.1"/>
</dbReference>
<dbReference type="SUPFAM" id="SSF144232">
    <property type="entry name" value="HIT/MYND zinc finger-like"/>
    <property type="match status" value="1"/>
</dbReference>
<evidence type="ECO:0000259" key="5">
    <source>
        <dbReference type="PROSITE" id="PS50865"/>
    </source>
</evidence>
<keyword evidence="1" id="KW-0479">Metal-binding</keyword>
<dbReference type="PANTHER" id="PTHR10237">
    <property type="entry name" value="DEFORMED EPIDERMAL AUTOREGULATORY FACTOR 1 HOMOLOG SUPPRESSIN"/>
    <property type="match status" value="1"/>
</dbReference>
<dbReference type="GeneID" id="59347442"/>
<dbReference type="InterPro" id="IPR002893">
    <property type="entry name" value="Znf_MYND"/>
</dbReference>
<reference evidence="6" key="1">
    <citation type="submission" date="2020-05" db="EMBL/GenBank/DDBJ databases">
        <title>Mycena genomes resolve the evolution of fungal bioluminescence.</title>
        <authorList>
            <person name="Tsai I.J."/>
        </authorList>
    </citation>
    <scope>NUCLEOTIDE SEQUENCE</scope>
    <source>
        <strain evidence="6">171206Taipei</strain>
    </source>
</reference>
<keyword evidence="7" id="KW-1185">Reference proteome</keyword>
<comment type="caution">
    <text evidence="6">The sequence shown here is derived from an EMBL/GenBank/DDBJ whole genome shotgun (WGS) entry which is preliminary data.</text>
</comment>
<evidence type="ECO:0000256" key="2">
    <source>
        <dbReference type="ARBA" id="ARBA00022771"/>
    </source>
</evidence>
<dbReference type="EMBL" id="JACAZF010000007">
    <property type="protein sequence ID" value="KAF7298780.1"/>
    <property type="molecule type" value="Genomic_DNA"/>
</dbReference>
<evidence type="ECO:0000256" key="4">
    <source>
        <dbReference type="PROSITE-ProRule" id="PRU00134"/>
    </source>
</evidence>
<dbReference type="GO" id="GO:0008270">
    <property type="term" value="F:zinc ion binding"/>
    <property type="evidence" value="ECO:0007669"/>
    <property type="project" value="UniProtKB-KW"/>
</dbReference>
<dbReference type="Pfam" id="PF01753">
    <property type="entry name" value="zf-MYND"/>
    <property type="match status" value="1"/>
</dbReference>
<keyword evidence="3" id="KW-0862">Zinc</keyword>
<sequence length="446" mass="50419">MSEMSMSADFKVHLPLAKLESCAKCKSTKTLRLCSACNERTYCSPTCQKQDWADHKTFCGKTDRLDLNIFYPLIGCLVEMGHLRKPQTHPALRQSILNAPNPGSLPTRLPDGSAANLVHLGNRLAGPHQAGSAIWFSQALDQNVRLKFMDRVKREGHVLPILMATSLALLSEIYTTPTSNEKKSLRARLAYRSSPIADFGIASGAAKVTAPDRLAYRDKSTNPSFAGIRYGQDPNDHYWLYFTTIRGETVTLDCGMYTFNMCQMVSTKPYSTHSMLPPELPWVPAFFRERDMDRTTPDMYVERRRMSVLRNPALQTVVHIAGTATTYDEAQASIICSFMETLARRKISREEREFVLSLTTQARNELKTVLNGRSWASWPKVPATTVEMDPDELMEDMMDDDAAWAEYLKGYKKNKKAGMDETQLDQAYRVWSAEQKGRQPLWASVM</sequence>
<organism evidence="6 7">
    <name type="scientific">Mycena indigotica</name>
    <dbReference type="NCBI Taxonomy" id="2126181"/>
    <lineage>
        <taxon>Eukaryota</taxon>
        <taxon>Fungi</taxon>
        <taxon>Dikarya</taxon>
        <taxon>Basidiomycota</taxon>
        <taxon>Agaricomycotina</taxon>
        <taxon>Agaricomycetes</taxon>
        <taxon>Agaricomycetidae</taxon>
        <taxon>Agaricales</taxon>
        <taxon>Marasmiineae</taxon>
        <taxon>Mycenaceae</taxon>
        <taxon>Mycena</taxon>
    </lineage>
</organism>
<dbReference type="InterPro" id="IPR024119">
    <property type="entry name" value="TF_DEAF-1"/>
</dbReference>
<dbReference type="GO" id="GO:0005634">
    <property type="term" value="C:nucleus"/>
    <property type="evidence" value="ECO:0007669"/>
    <property type="project" value="TreeGrafter"/>
</dbReference>
<dbReference type="GO" id="GO:0000981">
    <property type="term" value="F:DNA-binding transcription factor activity, RNA polymerase II-specific"/>
    <property type="evidence" value="ECO:0007669"/>
    <property type="project" value="TreeGrafter"/>
</dbReference>
<dbReference type="PANTHER" id="PTHR10237:SF15">
    <property type="entry name" value="LD37257P"/>
    <property type="match status" value="1"/>
</dbReference>
<dbReference type="Proteomes" id="UP000636479">
    <property type="component" value="Unassembled WGS sequence"/>
</dbReference>
<proteinExistence type="predicted"/>
<dbReference type="PROSITE" id="PS01360">
    <property type="entry name" value="ZF_MYND_1"/>
    <property type="match status" value="1"/>
</dbReference>
<dbReference type="Gene3D" id="6.10.140.2220">
    <property type="match status" value="1"/>
</dbReference>
<evidence type="ECO:0000256" key="3">
    <source>
        <dbReference type="ARBA" id="ARBA00022833"/>
    </source>
</evidence>
<dbReference type="AlphaFoldDB" id="A0A8H6SJ39"/>
<gene>
    <name evidence="6" type="ORF">MIND_00825600</name>
</gene>